<dbReference type="SUPFAM" id="SSF46785">
    <property type="entry name" value="Winged helix' DNA-binding domain"/>
    <property type="match status" value="1"/>
</dbReference>
<evidence type="ECO:0000313" key="9">
    <source>
        <dbReference type="EMBL" id="QIK71305.1"/>
    </source>
</evidence>
<dbReference type="InterPro" id="IPR036388">
    <property type="entry name" value="WH-like_DNA-bd_sf"/>
</dbReference>
<dbReference type="GO" id="GO:0006071">
    <property type="term" value="P:glycerol metabolic process"/>
    <property type="evidence" value="ECO:0007669"/>
    <property type="project" value="UniProtKB-KW"/>
</dbReference>
<dbReference type="InterPro" id="IPR005471">
    <property type="entry name" value="Tscrpt_reg_IclR_N"/>
</dbReference>
<keyword evidence="4" id="KW-0804">Transcription</keyword>
<dbReference type="Pfam" id="PF01614">
    <property type="entry name" value="IclR_C"/>
    <property type="match status" value="1"/>
</dbReference>
<dbReference type="Pfam" id="PF09339">
    <property type="entry name" value="HTH_IclR"/>
    <property type="match status" value="1"/>
</dbReference>
<dbReference type="SUPFAM" id="SSF55781">
    <property type="entry name" value="GAF domain-like"/>
    <property type="match status" value="1"/>
</dbReference>
<dbReference type="RefSeq" id="WP_166231615.1">
    <property type="nucleotide sequence ID" value="NZ_CP049865.1"/>
</dbReference>
<dbReference type="Gene3D" id="3.30.450.40">
    <property type="match status" value="1"/>
</dbReference>
<evidence type="ECO:0000313" key="10">
    <source>
        <dbReference type="Proteomes" id="UP000501058"/>
    </source>
</evidence>
<dbReference type="EMBL" id="CP049865">
    <property type="protein sequence ID" value="QIK71305.1"/>
    <property type="molecule type" value="Genomic_DNA"/>
</dbReference>
<dbReference type="InterPro" id="IPR029016">
    <property type="entry name" value="GAF-like_dom_sf"/>
</dbReference>
<reference evidence="9 10" key="1">
    <citation type="submission" date="2020-03" db="EMBL/GenBank/DDBJ databases">
        <title>Propioniciclava sp. nov., isolated from Hydrophilus acuminatus.</title>
        <authorList>
            <person name="Hyun D.-W."/>
            <person name="Bae J.-W."/>
        </authorList>
    </citation>
    <scope>NUCLEOTIDE SEQUENCE [LARGE SCALE GENOMIC DNA]</scope>
    <source>
        <strain evidence="9 10">HDW11</strain>
    </source>
</reference>
<dbReference type="PANTHER" id="PTHR30136">
    <property type="entry name" value="HELIX-TURN-HELIX TRANSCRIPTIONAL REGULATOR, ICLR FAMILY"/>
    <property type="match status" value="1"/>
</dbReference>
<dbReference type="GO" id="GO:0003700">
    <property type="term" value="F:DNA-binding transcription factor activity"/>
    <property type="evidence" value="ECO:0007669"/>
    <property type="project" value="TreeGrafter"/>
</dbReference>
<dbReference type="PANTHER" id="PTHR30136:SF2">
    <property type="entry name" value="TRANSCRIPTIONAL REGULATOR ICLR"/>
    <property type="match status" value="1"/>
</dbReference>
<comment type="function">
    <text evidence="5">May be an activator protein for the gylABX operon.</text>
</comment>
<dbReference type="InterPro" id="IPR014757">
    <property type="entry name" value="Tscrpt_reg_IclR_C"/>
</dbReference>
<feature type="domain" description="HTH iclR-type" evidence="7">
    <location>
        <begin position="5"/>
        <end position="66"/>
    </location>
</feature>
<dbReference type="KEGG" id="prv:G7070_02150"/>
<dbReference type="Proteomes" id="UP000501058">
    <property type="component" value="Chromosome"/>
</dbReference>
<dbReference type="PROSITE" id="PS51077">
    <property type="entry name" value="HTH_ICLR"/>
    <property type="match status" value="1"/>
</dbReference>
<keyword evidence="3" id="KW-0238">DNA-binding</keyword>
<evidence type="ECO:0000256" key="6">
    <source>
        <dbReference type="ARBA" id="ARBA00070406"/>
    </source>
</evidence>
<evidence type="ECO:0000259" key="7">
    <source>
        <dbReference type="PROSITE" id="PS51077"/>
    </source>
</evidence>
<dbReference type="PROSITE" id="PS51078">
    <property type="entry name" value="ICLR_ED"/>
    <property type="match status" value="1"/>
</dbReference>
<evidence type="ECO:0000259" key="8">
    <source>
        <dbReference type="PROSITE" id="PS51078"/>
    </source>
</evidence>
<organism evidence="9 10">
    <name type="scientific">Propioniciclava coleopterorum</name>
    <dbReference type="NCBI Taxonomy" id="2714937"/>
    <lineage>
        <taxon>Bacteria</taxon>
        <taxon>Bacillati</taxon>
        <taxon>Actinomycetota</taxon>
        <taxon>Actinomycetes</taxon>
        <taxon>Propionibacteriales</taxon>
        <taxon>Propionibacteriaceae</taxon>
        <taxon>Propioniciclava</taxon>
    </lineage>
</organism>
<evidence type="ECO:0000256" key="3">
    <source>
        <dbReference type="ARBA" id="ARBA00023125"/>
    </source>
</evidence>
<keyword evidence="1" id="KW-0319">Glycerol metabolism</keyword>
<dbReference type="GO" id="GO:0045892">
    <property type="term" value="P:negative regulation of DNA-templated transcription"/>
    <property type="evidence" value="ECO:0007669"/>
    <property type="project" value="TreeGrafter"/>
</dbReference>
<evidence type="ECO:0000256" key="2">
    <source>
        <dbReference type="ARBA" id="ARBA00023015"/>
    </source>
</evidence>
<dbReference type="InterPro" id="IPR036390">
    <property type="entry name" value="WH_DNA-bd_sf"/>
</dbReference>
<keyword evidence="2" id="KW-0805">Transcription regulation</keyword>
<evidence type="ECO:0000256" key="4">
    <source>
        <dbReference type="ARBA" id="ARBA00023163"/>
    </source>
</evidence>
<feature type="domain" description="IclR-ED" evidence="8">
    <location>
        <begin position="67"/>
        <end position="250"/>
    </location>
</feature>
<name>A0A6G7Y3B4_9ACTN</name>
<dbReference type="Gene3D" id="1.10.10.10">
    <property type="entry name" value="Winged helix-like DNA-binding domain superfamily/Winged helix DNA-binding domain"/>
    <property type="match status" value="1"/>
</dbReference>
<keyword evidence="10" id="KW-1185">Reference proteome</keyword>
<proteinExistence type="predicted"/>
<dbReference type="AlphaFoldDB" id="A0A6G7Y3B4"/>
<dbReference type="FunFam" id="1.10.10.10:FF:000056">
    <property type="entry name" value="IclR family transcriptional regulator"/>
    <property type="match status" value="1"/>
</dbReference>
<evidence type="ECO:0000256" key="1">
    <source>
        <dbReference type="ARBA" id="ARBA00022798"/>
    </source>
</evidence>
<protein>
    <recommendedName>
        <fullName evidence="6">Glycerol operon regulatory protein</fullName>
    </recommendedName>
</protein>
<sequence>MARRTPAVMRALDILELFVGRSGRLTAADIGVATDLPRTTVHELLTTLVSRGYLERDEAGRYRLGMMTVQLGQAYTSRFDLLGEATDLARTVALETGETCSVAVLQGNEVFYLAKVDGAEPFHMPSSIGRRLPASCTGLGKVLLSDLDEEQLAALYPGGTLPAMTPASRTTLAELTPELAAARAGGVAYEREESTPGLACAAAPIRDFAGHVVAAVSLAVPLQRWDARPTETWAELALDAAARISAPRPPVVTRAG</sequence>
<dbReference type="SMART" id="SM00346">
    <property type="entry name" value="HTH_ICLR"/>
    <property type="match status" value="1"/>
</dbReference>
<gene>
    <name evidence="9" type="ORF">G7070_02150</name>
</gene>
<evidence type="ECO:0000256" key="5">
    <source>
        <dbReference type="ARBA" id="ARBA00058938"/>
    </source>
</evidence>
<accession>A0A6G7Y3B4</accession>
<dbReference type="GO" id="GO:0003677">
    <property type="term" value="F:DNA binding"/>
    <property type="evidence" value="ECO:0007669"/>
    <property type="project" value="UniProtKB-KW"/>
</dbReference>
<dbReference type="InterPro" id="IPR050707">
    <property type="entry name" value="HTH_MetabolicPath_Reg"/>
</dbReference>